<name>A0A6P1E5P0_9GAMM</name>
<gene>
    <name evidence="5" type="ORF">G3480_24130</name>
</gene>
<dbReference type="PANTHER" id="PTHR43140:SF1">
    <property type="entry name" value="TYPE I RESTRICTION ENZYME ECOKI SPECIFICITY SUBUNIT"/>
    <property type="match status" value="1"/>
</dbReference>
<organism evidence="5 6">
    <name type="scientific">Thiorhodococcus mannitoliphagus</name>
    <dbReference type="NCBI Taxonomy" id="329406"/>
    <lineage>
        <taxon>Bacteria</taxon>
        <taxon>Pseudomonadati</taxon>
        <taxon>Pseudomonadota</taxon>
        <taxon>Gammaproteobacteria</taxon>
        <taxon>Chromatiales</taxon>
        <taxon>Chromatiaceae</taxon>
        <taxon>Thiorhodococcus</taxon>
    </lineage>
</organism>
<dbReference type="SUPFAM" id="SSF116734">
    <property type="entry name" value="DNA methylase specificity domain"/>
    <property type="match status" value="1"/>
</dbReference>
<evidence type="ECO:0000256" key="1">
    <source>
        <dbReference type="ARBA" id="ARBA00010923"/>
    </source>
</evidence>
<keyword evidence="3" id="KW-0238">DNA-binding</keyword>
<keyword evidence="6" id="KW-1185">Reference proteome</keyword>
<reference evidence="6" key="1">
    <citation type="journal article" date="2020" name="Microbiol. Resour. Announc.">
        <title>Draft Genome Sequences of Thiorhodococcus mannitoliphagus and Thiorhodococcus minor, Purple Sulfur Photosynthetic Bacteria in the Gammaproteobacterial Family Chromatiaceae.</title>
        <authorList>
            <person name="Aviles F.A."/>
            <person name="Meyer T.E."/>
            <person name="Kyndt J.A."/>
        </authorList>
    </citation>
    <scope>NUCLEOTIDE SEQUENCE [LARGE SCALE GENOMIC DNA]</scope>
    <source>
        <strain evidence="6">DSM 18266</strain>
    </source>
</reference>
<dbReference type="InterPro" id="IPR000055">
    <property type="entry name" value="Restrct_endonuc_typeI_TRD"/>
</dbReference>
<dbReference type="InterPro" id="IPR044946">
    <property type="entry name" value="Restrct_endonuc_typeI_TRD_sf"/>
</dbReference>
<evidence type="ECO:0000313" key="5">
    <source>
        <dbReference type="EMBL" id="NEX23344.1"/>
    </source>
</evidence>
<dbReference type="InterPro" id="IPR051212">
    <property type="entry name" value="Type-I_RE_S_subunit"/>
</dbReference>
<dbReference type="EMBL" id="JAAIJR010000188">
    <property type="protein sequence ID" value="NEX23344.1"/>
    <property type="molecule type" value="Genomic_DNA"/>
</dbReference>
<dbReference type="AlphaFoldDB" id="A0A6P1E5P0"/>
<keyword evidence="2" id="KW-0680">Restriction system</keyword>
<feature type="domain" description="Type I restriction modification DNA specificity" evidence="4">
    <location>
        <begin position="9"/>
        <end position="63"/>
    </location>
</feature>
<protein>
    <recommendedName>
        <fullName evidence="4">Type I restriction modification DNA specificity domain-containing protein</fullName>
    </recommendedName>
</protein>
<evidence type="ECO:0000313" key="6">
    <source>
        <dbReference type="Proteomes" id="UP000471640"/>
    </source>
</evidence>
<reference evidence="5 6" key="2">
    <citation type="submission" date="2020-02" db="EMBL/GenBank/DDBJ databases">
        <title>Genome sequences of Thiorhodococcus mannitoliphagus and Thiorhodococcus minor, purple sulfur photosynthetic bacteria in the gammaproteobacterial family, Chromatiaceae.</title>
        <authorList>
            <person name="Aviles F.A."/>
            <person name="Meyer T.E."/>
            <person name="Kyndt J.A."/>
        </authorList>
    </citation>
    <scope>NUCLEOTIDE SEQUENCE [LARGE SCALE GENOMIC DNA]</scope>
    <source>
        <strain evidence="5 6">DSM 18266</strain>
    </source>
</reference>
<evidence type="ECO:0000256" key="2">
    <source>
        <dbReference type="ARBA" id="ARBA00022747"/>
    </source>
</evidence>
<evidence type="ECO:0000256" key="3">
    <source>
        <dbReference type="ARBA" id="ARBA00023125"/>
    </source>
</evidence>
<accession>A0A6P1E5P0</accession>
<comment type="caution">
    <text evidence="5">The sequence shown here is derived from an EMBL/GenBank/DDBJ whole genome shotgun (WGS) entry which is preliminary data.</text>
</comment>
<dbReference type="Gene3D" id="3.90.220.20">
    <property type="entry name" value="DNA methylase specificity domains"/>
    <property type="match status" value="1"/>
</dbReference>
<sequence>MSLQDGLSRLQGSKAYTTVDHLSGKQIAETPIPFPPVEEQQRIVARVDELMALCDKLEAQQQERARSYSIVSTASFTSLTNQASAFRLHSIFEDLRYLPPTDLRAALAMLALKGEISDADQQDASVFGMLEDLDAARRKYALAYGTKLPKLRTIGDEIPFRIKPSWTWVRLNRLFNFITDGDHQPPPRSPSEGNQGQVLQSSTVNLCSTPCPDLYALSLLAGSIM</sequence>
<comment type="similarity">
    <text evidence="1">Belongs to the type-I restriction system S methylase family.</text>
</comment>
<dbReference type="PANTHER" id="PTHR43140">
    <property type="entry name" value="TYPE-1 RESTRICTION ENZYME ECOKI SPECIFICITY PROTEIN"/>
    <property type="match status" value="1"/>
</dbReference>
<dbReference type="RefSeq" id="WP_164656780.1">
    <property type="nucleotide sequence ID" value="NZ_JAAIJR010000188.1"/>
</dbReference>
<proteinExistence type="inferred from homology"/>
<dbReference type="Proteomes" id="UP000471640">
    <property type="component" value="Unassembled WGS sequence"/>
</dbReference>
<evidence type="ECO:0000259" key="4">
    <source>
        <dbReference type="Pfam" id="PF01420"/>
    </source>
</evidence>
<dbReference type="GO" id="GO:0003677">
    <property type="term" value="F:DNA binding"/>
    <property type="evidence" value="ECO:0007669"/>
    <property type="project" value="UniProtKB-KW"/>
</dbReference>
<dbReference type="GO" id="GO:0009307">
    <property type="term" value="P:DNA restriction-modification system"/>
    <property type="evidence" value="ECO:0007669"/>
    <property type="project" value="UniProtKB-KW"/>
</dbReference>
<dbReference type="Pfam" id="PF01420">
    <property type="entry name" value="Methylase_S"/>
    <property type="match status" value="1"/>
</dbReference>